<feature type="compositionally biased region" description="Polar residues" evidence="6">
    <location>
        <begin position="205"/>
        <end position="215"/>
    </location>
</feature>
<reference evidence="10" key="1">
    <citation type="submission" date="2025-08" db="UniProtKB">
        <authorList>
            <consortium name="Ensembl"/>
        </authorList>
    </citation>
    <scope>IDENTIFICATION</scope>
</reference>
<dbReference type="GO" id="GO:0007189">
    <property type="term" value="P:adenylate cyclase-activating G protein-coupled receptor signaling pathway"/>
    <property type="evidence" value="ECO:0007669"/>
    <property type="project" value="TreeGrafter"/>
</dbReference>
<feature type="transmembrane region" description="Helical" evidence="7">
    <location>
        <begin position="683"/>
        <end position="707"/>
    </location>
</feature>
<dbReference type="Pfam" id="PF00002">
    <property type="entry name" value="7tm_2"/>
    <property type="match status" value="1"/>
</dbReference>
<dbReference type="InterPro" id="IPR000832">
    <property type="entry name" value="GPCR_2_secretin-like"/>
</dbReference>
<feature type="transmembrane region" description="Helical" evidence="7">
    <location>
        <begin position="777"/>
        <end position="797"/>
    </location>
</feature>
<dbReference type="Gene3D" id="2.60.220.50">
    <property type="match status" value="1"/>
</dbReference>
<evidence type="ECO:0000256" key="6">
    <source>
        <dbReference type="SAM" id="MobiDB-lite"/>
    </source>
</evidence>
<keyword evidence="2 7" id="KW-0812">Transmembrane</keyword>
<evidence type="ECO:0000256" key="2">
    <source>
        <dbReference type="ARBA" id="ARBA00022692"/>
    </source>
</evidence>
<feature type="domain" description="G-protein coupled receptors family 2 profile 2" evidence="9">
    <location>
        <begin position="614"/>
        <end position="876"/>
    </location>
</feature>
<dbReference type="GO" id="GO:0007166">
    <property type="term" value="P:cell surface receptor signaling pathway"/>
    <property type="evidence" value="ECO:0007669"/>
    <property type="project" value="InterPro"/>
</dbReference>
<evidence type="ECO:0000313" key="11">
    <source>
        <dbReference type="Proteomes" id="UP000694388"/>
    </source>
</evidence>
<evidence type="ECO:0000256" key="7">
    <source>
        <dbReference type="SAM" id="Phobius"/>
    </source>
</evidence>
<feature type="region of interest" description="Disordered" evidence="6">
    <location>
        <begin position="55"/>
        <end position="94"/>
    </location>
</feature>
<feature type="transmembrane region" description="Helical" evidence="7">
    <location>
        <begin position="727"/>
        <end position="748"/>
    </location>
</feature>
<dbReference type="GO" id="GO:0004930">
    <property type="term" value="F:G protein-coupled receptor activity"/>
    <property type="evidence" value="ECO:0007669"/>
    <property type="project" value="InterPro"/>
</dbReference>
<dbReference type="InterPro" id="IPR046338">
    <property type="entry name" value="GAIN_dom_sf"/>
</dbReference>
<protein>
    <submittedName>
        <fullName evidence="10">Uncharacterized protein</fullName>
    </submittedName>
</protein>
<dbReference type="Proteomes" id="UP000694388">
    <property type="component" value="Unplaced"/>
</dbReference>
<evidence type="ECO:0000256" key="1">
    <source>
        <dbReference type="ARBA" id="ARBA00004141"/>
    </source>
</evidence>
<evidence type="ECO:0000256" key="5">
    <source>
        <dbReference type="ARBA" id="ARBA00023157"/>
    </source>
</evidence>
<feature type="transmembrane region" description="Helical" evidence="7">
    <location>
        <begin position="853"/>
        <end position="875"/>
    </location>
</feature>
<feature type="transmembrane region" description="Helical" evidence="7">
    <location>
        <begin position="616"/>
        <end position="639"/>
    </location>
</feature>
<dbReference type="PANTHER" id="PTHR12011">
    <property type="entry name" value="ADHESION G-PROTEIN COUPLED RECEPTOR"/>
    <property type="match status" value="1"/>
</dbReference>
<keyword evidence="3 7" id="KW-1133">Transmembrane helix</keyword>
<evidence type="ECO:0000256" key="4">
    <source>
        <dbReference type="ARBA" id="ARBA00023136"/>
    </source>
</evidence>
<feature type="domain" description="GAIN-B" evidence="8">
    <location>
        <begin position="454"/>
        <end position="605"/>
    </location>
</feature>
<feature type="region of interest" description="Disordered" evidence="6">
    <location>
        <begin position="176"/>
        <end position="225"/>
    </location>
</feature>
<evidence type="ECO:0000259" key="9">
    <source>
        <dbReference type="PROSITE" id="PS50261"/>
    </source>
</evidence>
<keyword evidence="11" id="KW-1185">Reference proteome</keyword>
<dbReference type="SMART" id="SM00303">
    <property type="entry name" value="GPS"/>
    <property type="match status" value="1"/>
</dbReference>
<dbReference type="OMA" id="CVYCCQG"/>
<accession>A0A8C4N3M1</accession>
<dbReference type="Pfam" id="PF01825">
    <property type="entry name" value="GPS"/>
    <property type="match status" value="1"/>
</dbReference>
<proteinExistence type="predicted"/>
<dbReference type="PROSITE" id="PS50221">
    <property type="entry name" value="GAIN_B"/>
    <property type="match status" value="1"/>
</dbReference>
<keyword evidence="4 7" id="KW-0472">Membrane</keyword>
<evidence type="ECO:0000256" key="3">
    <source>
        <dbReference type="ARBA" id="ARBA00022989"/>
    </source>
</evidence>
<dbReference type="PANTHER" id="PTHR12011:SF347">
    <property type="entry name" value="FI21270P1-RELATED"/>
    <property type="match status" value="1"/>
</dbReference>
<sequence>MARPSSASISPVMLGMERKHLYNQRRKSKLISTSGTILFLFTLLNQAHSMSWPQVASKSSLPPSTPRSSLTSTALHPTPSSPSPPPSPSSDKGKRVFLPWKRRQGKIVLHLNLKNMSRNALQTIFQQWFKQEQQQRFSNIRKFLQSRPSSSPQHTSVSSPGKMIWLRFDAFFGASPTNSSPPPSSSPWSSQTTTEASRDQRRDCVTSTTQTTGFKLQSEPVSRFQKTPQIGNRSLETLNGFLTDQCQSNILSTIKGTYHWPLVENSATIRQLCSYNPPREAIRKCLSRDNILVWLAPDLSMCAPPLQTVLATIIRLDNHAEISWYLEELTRCWDDQVPQRAPSQVLEKLGEVMMVGINNGVTDGAGKMLDKNIAQSIIMSLSNILGRLGRWKSNSLLYFVEEFSQNVEVAKGNDELGNATEDTKEEFRSLTLSAEYLAIAAVELEETSVAENGLTFTVSSENGTIKVSVGSNHPISDDDLLSLPSMLLQSHPRVQFSYYRDTSLFLVKDAEKKLNSYVIAASLNNRSVSNLLEPISITLNHLWPLMPNETAVCAFWKYNASINNPGYWATQGCWLNGTLSTSAQSVCHCDHLTHFGVLVDNGTPALSPMNSLTLSILSYMGSSVSIICLFLTILTYLLFHQLRTDFPSHLLLHLAAALFCLHVCFLIDSSLSYSISTLGGQSAHVLCTAVGVLLHYSLLSSVSWMGLEALHLHLALVRVFFYTPHRLMKTAALGWGLPVVVVGLLLIIDADAYQAVDEGHGEVFCWIRPGLPLGLTVIAYLAVVLLMNLLVFIFVLMQLAHLRSGRSFPNAGPAPATGRHSPSGLQAAGSLASLLGLTWILGLVAFGPTYLPFMYLFVISNSLQGFCIFLFHCILRPKVRRLWLKQLNSIQLHWLCKFGGEKRSWFNFQRAPRPLCSNTSPDPAACLEVKVKASTIAPNG</sequence>
<keyword evidence="5" id="KW-1015">Disulfide bond</keyword>
<dbReference type="AlphaFoldDB" id="A0A8C4N3M1"/>
<dbReference type="PRINTS" id="PR00249">
    <property type="entry name" value="GPCRSECRETIN"/>
</dbReference>
<evidence type="ECO:0000313" key="10">
    <source>
        <dbReference type="Ensembl" id="ENSEBUP00000001692.1"/>
    </source>
</evidence>
<dbReference type="InterPro" id="IPR017981">
    <property type="entry name" value="GPCR_2-like_7TM"/>
</dbReference>
<name>A0A8C4N3M1_EPTBU</name>
<dbReference type="GO" id="GO:0005886">
    <property type="term" value="C:plasma membrane"/>
    <property type="evidence" value="ECO:0007669"/>
    <property type="project" value="TreeGrafter"/>
</dbReference>
<dbReference type="GeneTree" id="ENSGT00940000155621"/>
<reference evidence="10" key="2">
    <citation type="submission" date="2025-09" db="UniProtKB">
        <authorList>
            <consortium name="Ensembl"/>
        </authorList>
    </citation>
    <scope>IDENTIFICATION</scope>
</reference>
<dbReference type="CDD" id="cd15040">
    <property type="entry name" value="7tmB2_Adhesion"/>
    <property type="match status" value="1"/>
</dbReference>
<organism evidence="10 11">
    <name type="scientific">Eptatretus burgeri</name>
    <name type="common">Inshore hagfish</name>
    <dbReference type="NCBI Taxonomy" id="7764"/>
    <lineage>
        <taxon>Eukaryota</taxon>
        <taxon>Metazoa</taxon>
        <taxon>Chordata</taxon>
        <taxon>Craniata</taxon>
        <taxon>Vertebrata</taxon>
        <taxon>Cyclostomata</taxon>
        <taxon>Myxini</taxon>
        <taxon>Myxiniformes</taxon>
        <taxon>Myxinidae</taxon>
        <taxon>Eptatretinae</taxon>
        <taxon>Eptatretus</taxon>
    </lineage>
</organism>
<dbReference type="Ensembl" id="ENSEBUT00000002025.1">
    <property type="protein sequence ID" value="ENSEBUP00000001692.1"/>
    <property type="gene ID" value="ENSEBUG00000001405.1"/>
</dbReference>
<evidence type="ECO:0000259" key="8">
    <source>
        <dbReference type="PROSITE" id="PS50221"/>
    </source>
</evidence>
<feature type="compositionally biased region" description="Pro residues" evidence="6">
    <location>
        <begin position="79"/>
        <end position="88"/>
    </location>
</feature>
<dbReference type="InterPro" id="IPR057244">
    <property type="entry name" value="GAIN_B"/>
</dbReference>
<feature type="transmembrane region" description="Helical" evidence="7">
    <location>
        <begin position="827"/>
        <end position="847"/>
    </location>
</feature>
<dbReference type="Gene3D" id="1.20.1070.10">
    <property type="entry name" value="Rhodopsin 7-helix transmembrane proteins"/>
    <property type="match status" value="1"/>
</dbReference>
<dbReference type="InterPro" id="IPR000203">
    <property type="entry name" value="GPS"/>
</dbReference>
<dbReference type="PROSITE" id="PS50261">
    <property type="entry name" value="G_PROTEIN_RECEP_F2_4"/>
    <property type="match status" value="1"/>
</dbReference>
<feature type="compositionally biased region" description="Low complexity" evidence="6">
    <location>
        <begin position="57"/>
        <end position="78"/>
    </location>
</feature>
<feature type="transmembrane region" description="Helical" evidence="7">
    <location>
        <begin position="651"/>
        <end position="671"/>
    </location>
</feature>
<comment type="subcellular location">
    <subcellularLocation>
        <location evidence="1">Membrane</location>
        <topology evidence="1">Multi-pass membrane protein</topology>
    </subcellularLocation>
</comment>